<dbReference type="AlphaFoldDB" id="A0A6A3CFF6"/>
<dbReference type="Proteomes" id="UP000436088">
    <property type="component" value="Unassembled WGS sequence"/>
</dbReference>
<dbReference type="InterPro" id="IPR044730">
    <property type="entry name" value="RNase_H-like_dom_plant"/>
</dbReference>
<dbReference type="InterPro" id="IPR012337">
    <property type="entry name" value="RNaseH-like_sf"/>
</dbReference>
<evidence type="ECO:0000259" key="1">
    <source>
        <dbReference type="Pfam" id="PF13456"/>
    </source>
</evidence>
<dbReference type="GO" id="GO:0003676">
    <property type="term" value="F:nucleic acid binding"/>
    <property type="evidence" value="ECO:0007669"/>
    <property type="project" value="InterPro"/>
</dbReference>
<evidence type="ECO:0000313" key="2">
    <source>
        <dbReference type="EMBL" id="KAE8726411.1"/>
    </source>
</evidence>
<dbReference type="GO" id="GO:0004523">
    <property type="term" value="F:RNA-DNA hybrid ribonuclease activity"/>
    <property type="evidence" value="ECO:0007669"/>
    <property type="project" value="InterPro"/>
</dbReference>
<dbReference type="Pfam" id="PF13456">
    <property type="entry name" value="RVT_3"/>
    <property type="match status" value="1"/>
</dbReference>
<dbReference type="InterPro" id="IPR053151">
    <property type="entry name" value="RNase_H-like"/>
</dbReference>
<dbReference type="CDD" id="cd06222">
    <property type="entry name" value="RNase_H_like"/>
    <property type="match status" value="1"/>
</dbReference>
<dbReference type="Gene3D" id="3.30.420.10">
    <property type="entry name" value="Ribonuclease H-like superfamily/Ribonuclease H"/>
    <property type="match status" value="1"/>
</dbReference>
<accession>A0A6A3CFF6</accession>
<reference evidence="2" key="1">
    <citation type="submission" date="2019-09" db="EMBL/GenBank/DDBJ databases">
        <title>Draft genome information of white flower Hibiscus syriacus.</title>
        <authorList>
            <person name="Kim Y.-M."/>
        </authorList>
    </citation>
    <scope>NUCLEOTIDE SEQUENCE [LARGE SCALE GENOMIC DNA]</scope>
    <source>
        <strain evidence="2">YM2019G1</strain>
    </source>
</reference>
<comment type="caution">
    <text evidence="2">The sequence shown here is derived from an EMBL/GenBank/DDBJ whole genome shotgun (WGS) entry which is preliminary data.</text>
</comment>
<organism evidence="2 3">
    <name type="scientific">Hibiscus syriacus</name>
    <name type="common">Rose of Sharon</name>
    <dbReference type="NCBI Taxonomy" id="106335"/>
    <lineage>
        <taxon>Eukaryota</taxon>
        <taxon>Viridiplantae</taxon>
        <taxon>Streptophyta</taxon>
        <taxon>Embryophyta</taxon>
        <taxon>Tracheophyta</taxon>
        <taxon>Spermatophyta</taxon>
        <taxon>Magnoliopsida</taxon>
        <taxon>eudicotyledons</taxon>
        <taxon>Gunneridae</taxon>
        <taxon>Pentapetalae</taxon>
        <taxon>rosids</taxon>
        <taxon>malvids</taxon>
        <taxon>Malvales</taxon>
        <taxon>Malvaceae</taxon>
        <taxon>Malvoideae</taxon>
        <taxon>Hibiscus</taxon>
    </lineage>
</organism>
<dbReference type="PANTHER" id="PTHR47723">
    <property type="entry name" value="OS05G0353850 PROTEIN"/>
    <property type="match status" value="1"/>
</dbReference>
<dbReference type="InterPro" id="IPR002156">
    <property type="entry name" value="RNaseH_domain"/>
</dbReference>
<gene>
    <name evidence="2" type="ORF">F3Y22_tig00006992pilonHSYRG00049</name>
</gene>
<protein>
    <recommendedName>
        <fullName evidence="1">RNase H type-1 domain-containing protein</fullName>
    </recommendedName>
</protein>
<name>A0A6A3CFF6_HIBSY</name>
<proteinExistence type="predicted"/>
<dbReference type="InterPro" id="IPR036397">
    <property type="entry name" value="RNaseH_sf"/>
</dbReference>
<feature type="domain" description="RNase H type-1" evidence="1">
    <location>
        <begin position="43"/>
        <end position="162"/>
    </location>
</feature>
<dbReference type="SUPFAM" id="SSF53098">
    <property type="entry name" value="Ribonuclease H-like"/>
    <property type="match status" value="1"/>
</dbReference>
<dbReference type="EMBL" id="VEPZ02000370">
    <property type="protein sequence ID" value="KAE8726411.1"/>
    <property type="molecule type" value="Genomic_DNA"/>
</dbReference>
<dbReference type="PANTHER" id="PTHR47723:SF13">
    <property type="entry name" value="PUTATIVE-RELATED"/>
    <property type="match status" value="1"/>
</dbReference>
<evidence type="ECO:0000313" key="3">
    <source>
        <dbReference type="Proteomes" id="UP000436088"/>
    </source>
</evidence>
<sequence>MEQVFFNANLADLEEAQHNDNSTYSSINDRVWHALTPGWIALNSDGVVSTSSSLGSAGGVLIDSLGSWLGGFWKPLGYVTIIQAVLWGLYDGLKLAWSQGFEKVQCQIDNVEVYNMVSSSSSRSSPLPLVREIVSLHDRAWLVDYKLVHCEANSAAYALAKLSLDQVDARSILGPPPDFLQNSLLCDNNRSPRCRTKKKDHMKALLRNDNADECFNGPCICMVP</sequence>
<keyword evidence="3" id="KW-1185">Reference proteome</keyword>